<dbReference type="InterPro" id="IPR013106">
    <property type="entry name" value="Ig_V-set"/>
</dbReference>
<protein>
    <submittedName>
        <fullName evidence="4">TVB66 protein</fullName>
    </submittedName>
</protein>
<dbReference type="GO" id="GO:0007166">
    <property type="term" value="P:cell surface receptor signaling pathway"/>
    <property type="evidence" value="ECO:0007669"/>
    <property type="project" value="TreeGrafter"/>
</dbReference>
<dbReference type="InterPro" id="IPR036179">
    <property type="entry name" value="Ig-like_dom_sf"/>
</dbReference>
<feature type="non-terminal residue" evidence="4">
    <location>
        <position position="1"/>
    </location>
</feature>
<dbReference type="GO" id="GO:0002376">
    <property type="term" value="P:immune system process"/>
    <property type="evidence" value="ECO:0007669"/>
    <property type="project" value="UniProtKB-KW"/>
</dbReference>
<evidence type="ECO:0000259" key="3">
    <source>
        <dbReference type="PROSITE" id="PS50835"/>
    </source>
</evidence>
<dbReference type="PANTHER" id="PTHR23268">
    <property type="entry name" value="T-CELL RECEPTOR BETA CHAIN"/>
    <property type="match status" value="1"/>
</dbReference>
<accession>A0A7K6EGB4</accession>
<name>A0A7K6EGB4_9PASS</name>
<dbReference type="InterPro" id="IPR013783">
    <property type="entry name" value="Ig-like_fold"/>
</dbReference>
<reference evidence="4 5" key="1">
    <citation type="submission" date="2019-09" db="EMBL/GenBank/DDBJ databases">
        <title>Bird 10,000 Genomes (B10K) Project - Family phase.</title>
        <authorList>
            <person name="Zhang G."/>
        </authorList>
    </citation>
    <scope>NUCLEOTIDE SEQUENCE [LARGE SCALE GENOMIC DNA]</scope>
    <source>
        <strain evidence="4">B10K-DU-029-50</strain>
        <tissue evidence="4">Heart</tissue>
    </source>
</reference>
<dbReference type="EMBL" id="VZRM01004856">
    <property type="protein sequence ID" value="NWV37787.1"/>
    <property type="molecule type" value="Genomic_DNA"/>
</dbReference>
<dbReference type="InterPro" id="IPR050413">
    <property type="entry name" value="TCR_beta_variable"/>
</dbReference>
<dbReference type="SUPFAM" id="SSF48726">
    <property type="entry name" value="Immunoglobulin"/>
    <property type="match status" value="1"/>
</dbReference>
<gene>
    <name evidence="4" type="primary">Trbv66</name>
    <name evidence="4" type="ORF">GRAPIC_R15677</name>
</gene>
<evidence type="ECO:0000256" key="1">
    <source>
        <dbReference type="ARBA" id="ARBA00022729"/>
    </source>
</evidence>
<evidence type="ECO:0000256" key="2">
    <source>
        <dbReference type="ARBA" id="ARBA00022859"/>
    </source>
</evidence>
<dbReference type="PROSITE" id="PS50835">
    <property type="entry name" value="IG_LIKE"/>
    <property type="match status" value="1"/>
</dbReference>
<evidence type="ECO:0000313" key="5">
    <source>
        <dbReference type="Proteomes" id="UP000575029"/>
    </source>
</evidence>
<sequence length="93" mass="10692">SWSDPGLFFLSAAITGQVILEQNPREMIVREGDQVTFQCSMRGADMNKYYMYWYRQGPGGSLKFIYRRGGIYGEGFKDHFEGSLESSKNQFTL</sequence>
<dbReference type="GO" id="GO:0005886">
    <property type="term" value="C:plasma membrane"/>
    <property type="evidence" value="ECO:0007669"/>
    <property type="project" value="TreeGrafter"/>
</dbReference>
<keyword evidence="1" id="KW-0732">Signal</keyword>
<dbReference type="Pfam" id="PF07686">
    <property type="entry name" value="V-set"/>
    <property type="match status" value="1"/>
</dbReference>
<dbReference type="Proteomes" id="UP000575029">
    <property type="component" value="Unassembled WGS sequence"/>
</dbReference>
<evidence type="ECO:0000313" key="4">
    <source>
        <dbReference type="EMBL" id="NWV37787.1"/>
    </source>
</evidence>
<comment type="caution">
    <text evidence="4">The sequence shown here is derived from an EMBL/GenBank/DDBJ whole genome shotgun (WGS) entry which is preliminary data.</text>
</comment>
<feature type="non-terminal residue" evidence="4">
    <location>
        <position position="93"/>
    </location>
</feature>
<organism evidence="4 5">
    <name type="scientific">Grantiella picta</name>
    <dbReference type="NCBI Taxonomy" id="266360"/>
    <lineage>
        <taxon>Eukaryota</taxon>
        <taxon>Metazoa</taxon>
        <taxon>Chordata</taxon>
        <taxon>Craniata</taxon>
        <taxon>Vertebrata</taxon>
        <taxon>Euteleostomi</taxon>
        <taxon>Archelosauria</taxon>
        <taxon>Archosauria</taxon>
        <taxon>Dinosauria</taxon>
        <taxon>Saurischia</taxon>
        <taxon>Theropoda</taxon>
        <taxon>Coelurosauria</taxon>
        <taxon>Aves</taxon>
        <taxon>Neognathae</taxon>
        <taxon>Neoaves</taxon>
        <taxon>Telluraves</taxon>
        <taxon>Australaves</taxon>
        <taxon>Passeriformes</taxon>
        <taxon>Meliphagoidea</taxon>
        <taxon>Meliphagidae</taxon>
        <taxon>Grantiella</taxon>
    </lineage>
</organism>
<keyword evidence="2" id="KW-0391">Immunity</keyword>
<keyword evidence="5" id="KW-1185">Reference proteome</keyword>
<dbReference type="AlphaFoldDB" id="A0A7K6EGB4"/>
<dbReference type="Gene3D" id="2.60.40.10">
    <property type="entry name" value="Immunoglobulins"/>
    <property type="match status" value="1"/>
</dbReference>
<feature type="domain" description="Ig-like" evidence="3">
    <location>
        <begin position="5"/>
        <end position="93"/>
    </location>
</feature>
<dbReference type="InterPro" id="IPR007110">
    <property type="entry name" value="Ig-like_dom"/>
</dbReference>
<proteinExistence type="predicted"/>